<evidence type="ECO:0000313" key="3">
    <source>
        <dbReference type="EMBL" id="RGD75138.1"/>
    </source>
</evidence>
<feature type="region of interest" description="Disordered" evidence="1">
    <location>
        <begin position="1"/>
        <end position="44"/>
    </location>
</feature>
<evidence type="ECO:0000256" key="1">
    <source>
        <dbReference type="SAM" id="MobiDB-lite"/>
    </source>
</evidence>
<dbReference type="GeneID" id="98000569"/>
<keyword evidence="2" id="KW-0472">Membrane</keyword>
<sequence length="142" mass="16062">MSEENKTLTNDEVNVTEEENDNLLSEDTVETVEEEKEFHLDPTSGEDRRKILASYKKSLRKRAFSPLIGGNVGINPIDLMKEEEAQKAANNQTLDIYDLTEKRIADMEKKVSQATFMARLAFGVAVFSLLMLLFLLSVTKFA</sequence>
<evidence type="ECO:0000256" key="2">
    <source>
        <dbReference type="SAM" id="Phobius"/>
    </source>
</evidence>
<organism evidence="3 4">
    <name type="scientific">Anaerofustis stercorihominis</name>
    <dbReference type="NCBI Taxonomy" id="214853"/>
    <lineage>
        <taxon>Bacteria</taxon>
        <taxon>Bacillati</taxon>
        <taxon>Bacillota</taxon>
        <taxon>Clostridia</taxon>
        <taxon>Eubacteriales</taxon>
        <taxon>Eubacteriaceae</taxon>
        <taxon>Anaerofustis</taxon>
    </lineage>
</organism>
<dbReference type="RefSeq" id="WP_007050254.1">
    <property type="nucleotide sequence ID" value="NZ_CABKNJ010000001.1"/>
</dbReference>
<feature type="transmembrane region" description="Helical" evidence="2">
    <location>
        <begin position="116"/>
        <end position="136"/>
    </location>
</feature>
<comment type="caution">
    <text evidence="3">The sequence shown here is derived from an EMBL/GenBank/DDBJ whole genome shotgun (WGS) entry which is preliminary data.</text>
</comment>
<dbReference type="AlphaFoldDB" id="A0A3E3E2J2"/>
<name>A0A3E3E2J2_9FIRM</name>
<protein>
    <submittedName>
        <fullName evidence="3">Uncharacterized protein</fullName>
    </submittedName>
</protein>
<dbReference type="EMBL" id="QUSM01000002">
    <property type="protein sequence ID" value="RGD75138.1"/>
    <property type="molecule type" value="Genomic_DNA"/>
</dbReference>
<proteinExistence type="predicted"/>
<keyword evidence="2" id="KW-0812">Transmembrane</keyword>
<reference evidence="3 4" key="1">
    <citation type="submission" date="2018-08" db="EMBL/GenBank/DDBJ databases">
        <title>A genome reference for cultivated species of the human gut microbiota.</title>
        <authorList>
            <person name="Zou Y."/>
            <person name="Xue W."/>
            <person name="Luo G."/>
        </authorList>
    </citation>
    <scope>NUCLEOTIDE SEQUENCE [LARGE SCALE GENOMIC DNA]</scope>
    <source>
        <strain evidence="3 4">AM25-6</strain>
    </source>
</reference>
<keyword evidence="2" id="KW-1133">Transmembrane helix</keyword>
<dbReference type="Proteomes" id="UP000261212">
    <property type="component" value="Unassembled WGS sequence"/>
</dbReference>
<evidence type="ECO:0000313" key="4">
    <source>
        <dbReference type="Proteomes" id="UP000261212"/>
    </source>
</evidence>
<gene>
    <name evidence="3" type="ORF">DW687_02100</name>
</gene>
<accession>A0A3E3E2J2</accession>